<dbReference type="AlphaFoldDB" id="A0A0D3II95"/>
<accession>A0A0D3II95</accession>
<dbReference type="PaxDb" id="2903-EOD10980"/>
<dbReference type="GeneID" id="17257131"/>
<sequence length="162" mass="16512">MASRGRFAAEALASLPSDSNTPPAAAPLMPPPAGIPTERGSLGWPLPEPRAHRRPAQHPGDRPVGGRGRGTSATWLAPETPVAAAAACGGAEQDALATVSLGVAAATEKLLRAAEESGAAQQQLEAAVEALTAASSHQERLERLEASFLAQAEAIRTELTTA</sequence>
<dbReference type="HOGENOM" id="CLU_1639829_0_0_1"/>
<feature type="region of interest" description="Disordered" evidence="1">
    <location>
        <begin position="1"/>
        <end position="73"/>
    </location>
</feature>
<name>A0A0D3II95_EMIH1</name>
<feature type="compositionally biased region" description="Pro residues" evidence="1">
    <location>
        <begin position="24"/>
        <end position="34"/>
    </location>
</feature>
<dbReference type="RefSeq" id="XP_005763409.1">
    <property type="nucleotide sequence ID" value="XM_005763352.1"/>
</dbReference>
<dbReference type="Proteomes" id="UP000013827">
    <property type="component" value="Unassembled WGS sequence"/>
</dbReference>
<reference evidence="2" key="2">
    <citation type="submission" date="2024-10" db="UniProtKB">
        <authorList>
            <consortium name="EnsemblProtists"/>
        </authorList>
    </citation>
    <scope>IDENTIFICATION</scope>
</reference>
<dbReference type="EnsemblProtists" id="EOD10980">
    <property type="protein sequence ID" value="EOD10980"/>
    <property type="gene ID" value="EMIHUDRAFT_124731"/>
</dbReference>
<proteinExistence type="predicted"/>
<keyword evidence="3" id="KW-1185">Reference proteome</keyword>
<evidence type="ECO:0000256" key="1">
    <source>
        <dbReference type="SAM" id="MobiDB-lite"/>
    </source>
</evidence>
<evidence type="ECO:0000313" key="2">
    <source>
        <dbReference type="EnsemblProtists" id="EOD10980"/>
    </source>
</evidence>
<organism evidence="2 3">
    <name type="scientific">Emiliania huxleyi (strain CCMP1516)</name>
    <dbReference type="NCBI Taxonomy" id="280463"/>
    <lineage>
        <taxon>Eukaryota</taxon>
        <taxon>Haptista</taxon>
        <taxon>Haptophyta</taxon>
        <taxon>Prymnesiophyceae</taxon>
        <taxon>Isochrysidales</taxon>
        <taxon>Noelaerhabdaceae</taxon>
        <taxon>Emiliania</taxon>
    </lineage>
</organism>
<dbReference type="KEGG" id="ehx:EMIHUDRAFT_124731"/>
<protein>
    <submittedName>
        <fullName evidence="2">Uncharacterized protein</fullName>
    </submittedName>
</protein>
<evidence type="ECO:0000313" key="3">
    <source>
        <dbReference type="Proteomes" id="UP000013827"/>
    </source>
</evidence>
<reference evidence="3" key="1">
    <citation type="journal article" date="2013" name="Nature">
        <title>Pan genome of the phytoplankton Emiliania underpins its global distribution.</title>
        <authorList>
            <person name="Read B.A."/>
            <person name="Kegel J."/>
            <person name="Klute M.J."/>
            <person name="Kuo A."/>
            <person name="Lefebvre S.C."/>
            <person name="Maumus F."/>
            <person name="Mayer C."/>
            <person name="Miller J."/>
            <person name="Monier A."/>
            <person name="Salamov A."/>
            <person name="Young J."/>
            <person name="Aguilar M."/>
            <person name="Claverie J.M."/>
            <person name="Frickenhaus S."/>
            <person name="Gonzalez K."/>
            <person name="Herman E.K."/>
            <person name="Lin Y.C."/>
            <person name="Napier J."/>
            <person name="Ogata H."/>
            <person name="Sarno A.F."/>
            <person name="Shmutz J."/>
            <person name="Schroeder D."/>
            <person name="de Vargas C."/>
            <person name="Verret F."/>
            <person name="von Dassow P."/>
            <person name="Valentin K."/>
            <person name="Van de Peer Y."/>
            <person name="Wheeler G."/>
            <person name="Dacks J.B."/>
            <person name="Delwiche C.F."/>
            <person name="Dyhrman S.T."/>
            <person name="Glockner G."/>
            <person name="John U."/>
            <person name="Richards T."/>
            <person name="Worden A.Z."/>
            <person name="Zhang X."/>
            <person name="Grigoriev I.V."/>
            <person name="Allen A.E."/>
            <person name="Bidle K."/>
            <person name="Borodovsky M."/>
            <person name="Bowler C."/>
            <person name="Brownlee C."/>
            <person name="Cock J.M."/>
            <person name="Elias M."/>
            <person name="Gladyshev V.N."/>
            <person name="Groth M."/>
            <person name="Guda C."/>
            <person name="Hadaegh A."/>
            <person name="Iglesias-Rodriguez M.D."/>
            <person name="Jenkins J."/>
            <person name="Jones B.M."/>
            <person name="Lawson T."/>
            <person name="Leese F."/>
            <person name="Lindquist E."/>
            <person name="Lobanov A."/>
            <person name="Lomsadze A."/>
            <person name="Malik S.B."/>
            <person name="Marsh M.E."/>
            <person name="Mackinder L."/>
            <person name="Mock T."/>
            <person name="Mueller-Roeber B."/>
            <person name="Pagarete A."/>
            <person name="Parker M."/>
            <person name="Probert I."/>
            <person name="Quesneville H."/>
            <person name="Raines C."/>
            <person name="Rensing S.A."/>
            <person name="Riano-Pachon D.M."/>
            <person name="Richier S."/>
            <person name="Rokitta S."/>
            <person name="Shiraiwa Y."/>
            <person name="Soanes D.M."/>
            <person name="van der Giezen M."/>
            <person name="Wahlund T.M."/>
            <person name="Williams B."/>
            <person name="Wilson W."/>
            <person name="Wolfe G."/>
            <person name="Wurch L.L."/>
        </authorList>
    </citation>
    <scope>NUCLEOTIDE SEQUENCE</scope>
</reference>